<dbReference type="PANTHER" id="PTHR32054">
    <property type="entry name" value="HEAVY CHAIN, PUTATIVE, EXPRESSED-RELATED-RELATED"/>
    <property type="match status" value="1"/>
</dbReference>
<organism evidence="4 5">
    <name type="scientific">Artemisia annua</name>
    <name type="common">Sweet wormwood</name>
    <dbReference type="NCBI Taxonomy" id="35608"/>
    <lineage>
        <taxon>Eukaryota</taxon>
        <taxon>Viridiplantae</taxon>
        <taxon>Streptophyta</taxon>
        <taxon>Embryophyta</taxon>
        <taxon>Tracheophyta</taxon>
        <taxon>Spermatophyta</taxon>
        <taxon>Magnoliopsida</taxon>
        <taxon>eudicotyledons</taxon>
        <taxon>Gunneridae</taxon>
        <taxon>Pentapetalae</taxon>
        <taxon>asterids</taxon>
        <taxon>campanulids</taxon>
        <taxon>Asterales</taxon>
        <taxon>Asteraceae</taxon>
        <taxon>Asteroideae</taxon>
        <taxon>Anthemideae</taxon>
        <taxon>Artemisiinae</taxon>
        <taxon>Artemisia</taxon>
    </lineage>
</organism>
<comment type="caution">
    <text evidence="4">The sequence shown here is derived from an EMBL/GenBank/DDBJ whole genome shotgun (WGS) entry which is preliminary data.</text>
</comment>
<evidence type="ECO:0000256" key="3">
    <source>
        <dbReference type="SAM" id="MobiDB-lite"/>
    </source>
</evidence>
<accession>A0A2U1MSQ5</accession>
<dbReference type="Pfam" id="PF05701">
    <property type="entry name" value="WEMBL"/>
    <property type="match status" value="1"/>
</dbReference>
<dbReference type="InterPro" id="IPR008545">
    <property type="entry name" value="Web"/>
</dbReference>
<dbReference type="GO" id="GO:0009904">
    <property type="term" value="P:chloroplast accumulation movement"/>
    <property type="evidence" value="ECO:0007669"/>
    <property type="project" value="TreeGrafter"/>
</dbReference>
<dbReference type="Proteomes" id="UP000245207">
    <property type="component" value="Unassembled WGS sequence"/>
</dbReference>
<feature type="region of interest" description="Disordered" evidence="3">
    <location>
        <begin position="183"/>
        <end position="208"/>
    </location>
</feature>
<gene>
    <name evidence="4" type="ORF">CTI12_AA346400</name>
</gene>
<reference evidence="4 5" key="1">
    <citation type="journal article" date="2018" name="Mol. Plant">
        <title>The genome of Artemisia annua provides insight into the evolution of Asteraceae family and artemisinin biosynthesis.</title>
        <authorList>
            <person name="Shen Q."/>
            <person name="Zhang L."/>
            <person name="Liao Z."/>
            <person name="Wang S."/>
            <person name="Yan T."/>
            <person name="Shi P."/>
            <person name="Liu M."/>
            <person name="Fu X."/>
            <person name="Pan Q."/>
            <person name="Wang Y."/>
            <person name="Lv Z."/>
            <person name="Lu X."/>
            <person name="Zhang F."/>
            <person name="Jiang W."/>
            <person name="Ma Y."/>
            <person name="Chen M."/>
            <person name="Hao X."/>
            <person name="Li L."/>
            <person name="Tang Y."/>
            <person name="Lv G."/>
            <person name="Zhou Y."/>
            <person name="Sun X."/>
            <person name="Brodelius P.E."/>
            <person name="Rose J.K.C."/>
            <person name="Tang K."/>
        </authorList>
    </citation>
    <scope>NUCLEOTIDE SEQUENCE [LARGE SCALE GENOMIC DNA]</scope>
    <source>
        <strain evidence="5">cv. Huhao1</strain>
        <tissue evidence="4">Leaf</tissue>
    </source>
</reference>
<feature type="compositionally biased region" description="Basic residues" evidence="3">
    <location>
        <begin position="198"/>
        <end position="208"/>
    </location>
</feature>
<keyword evidence="2" id="KW-0175">Coiled coil</keyword>
<comment type="similarity">
    <text evidence="1">Belongs to the WEB family.</text>
</comment>
<dbReference type="PANTHER" id="PTHR32054:SF4">
    <property type="entry name" value="OS07G0677900 PROTEIN"/>
    <property type="match status" value="1"/>
</dbReference>
<keyword evidence="5" id="KW-1185">Reference proteome</keyword>
<dbReference type="GO" id="GO:0009903">
    <property type="term" value="P:chloroplast avoidance movement"/>
    <property type="evidence" value="ECO:0007669"/>
    <property type="project" value="TreeGrafter"/>
</dbReference>
<name>A0A2U1MSQ5_ARTAN</name>
<evidence type="ECO:0000256" key="2">
    <source>
        <dbReference type="ARBA" id="ARBA00023054"/>
    </source>
</evidence>
<proteinExistence type="inferred from homology"/>
<dbReference type="OrthoDB" id="1730116at2759"/>
<evidence type="ECO:0000313" key="5">
    <source>
        <dbReference type="Proteomes" id="UP000245207"/>
    </source>
</evidence>
<evidence type="ECO:0000256" key="1">
    <source>
        <dbReference type="ARBA" id="ARBA00005485"/>
    </source>
</evidence>
<evidence type="ECO:0000313" key="4">
    <source>
        <dbReference type="EMBL" id="PWA64244.1"/>
    </source>
</evidence>
<dbReference type="EMBL" id="PKPP01004464">
    <property type="protein sequence ID" value="PWA64244.1"/>
    <property type="molecule type" value="Genomic_DNA"/>
</dbReference>
<dbReference type="GO" id="GO:0005829">
    <property type="term" value="C:cytosol"/>
    <property type="evidence" value="ECO:0007669"/>
    <property type="project" value="TreeGrafter"/>
</dbReference>
<feature type="compositionally biased region" description="Basic and acidic residues" evidence="3">
    <location>
        <begin position="183"/>
        <end position="192"/>
    </location>
</feature>
<dbReference type="STRING" id="35608.A0A2U1MSQ5"/>
<dbReference type="AlphaFoldDB" id="A0A2U1MSQ5"/>
<protein>
    <submittedName>
        <fullName evidence="4">Uncharacterized protein</fullName>
    </submittedName>
</protein>
<sequence length="208" mass="22936">MGSDQKAFRSEVDTSAPIESVMEAVTRFGGIGFWKPHIHKAKCSEVSDSAKVEENPAAEETETFKMSNEIEATKNRFEELKVKVNTSPSDDQANEEELSNVNILNSVDDTTEEEKQCTSVVETALSQVNNSTEFKNLNCNVQVSGPTMSIGQILSRKLVSAEKRSKKRSIGWKVSLTQILSKAEKRDDRSSGGEKGVPAKRMKLGFCV</sequence>